<evidence type="ECO:0000256" key="1">
    <source>
        <dbReference type="SAM" id="MobiDB-lite"/>
    </source>
</evidence>
<gene>
    <name evidence="3" type="ORF">ASTO00021_LOCUS11913</name>
</gene>
<feature type="compositionally biased region" description="Basic and acidic residues" evidence="1">
    <location>
        <begin position="394"/>
        <end position="409"/>
    </location>
</feature>
<dbReference type="SUPFAM" id="SSF57959">
    <property type="entry name" value="Leucine zipper domain"/>
    <property type="match status" value="1"/>
</dbReference>
<feature type="compositionally biased region" description="Low complexity" evidence="1">
    <location>
        <begin position="356"/>
        <end position="367"/>
    </location>
</feature>
<feature type="compositionally biased region" description="Basic and acidic residues" evidence="1">
    <location>
        <begin position="73"/>
        <end position="83"/>
    </location>
</feature>
<dbReference type="InterPro" id="IPR004827">
    <property type="entry name" value="bZIP"/>
</dbReference>
<organism evidence="3">
    <name type="scientific">Aplanochytrium stocchinoi</name>
    <dbReference type="NCBI Taxonomy" id="215587"/>
    <lineage>
        <taxon>Eukaryota</taxon>
        <taxon>Sar</taxon>
        <taxon>Stramenopiles</taxon>
        <taxon>Bigyra</taxon>
        <taxon>Labyrinthulomycetes</taxon>
        <taxon>Thraustochytrida</taxon>
        <taxon>Thraustochytriidae</taxon>
        <taxon>Aplanochytrium</taxon>
    </lineage>
</organism>
<reference evidence="3" key="1">
    <citation type="submission" date="2021-01" db="EMBL/GenBank/DDBJ databases">
        <authorList>
            <person name="Corre E."/>
            <person name="Pelletier E."/>
            <person name="Niang G."/>
            <person name="Scheremetjew M."/>
            <person name="Finn R."/>
            <person name="Kale V."/>
            <person name="Holt S."/>
            <person name="Cochrane G."/>
            <person name="Meng A."/>
            <person name="Brown T."/>
            <person name="Cohen L."/>
        </authorList>
    </citation>
    <scope>NUCLEOTIDE SEQUENCE</scope>
    <source>
        <strain evidence="3">GSBS06</strain>
    </source>
</reference>
<proteinExistence type="predicted"/>
<dbReference type="Pfam" id="PF00170">
    <property type="entry name" value="bZIP_1"/>
    <property type="match status" value="1"/>
</dbReference>
<dbReference type="PROSITE" id="PS50217">
    <property type="entry name" value="BZIP"/>
    <property type="match status" value="1"/>
</dbReference>
<feature type="region of interest" description="Disordered" evidence="1">
    <location>
        <begin position="351"/>
        <end position="409"/>
    </location>
</feature>
<feature type="compositionally biased region" description="Basic and acidic residues" evidence="1">
    <location>
        <begin position="96"/>
        <end position="114"/>
    </location>
</feature>
<accession>A0A7S3PJY7</accession>
<sequence>MDEEKALNFVAAKPHSGAYNISPVDSDFASWIMMNAEMFPDDRRPRASSLGFVDEPQADEIVDGLFSPDADEDSKKIKEEKQNAKGTKSLTKKKNAGKESAETKRARRLEKNREIARNCRKRKRERYLQLEEEVVKLRQWNKQLEMKLNQEKGGKSGNDIREAEVREMEKLLEVGKPGTEEEKKLSQKLHLYKDMYSDFGRERKQGIQYHMNRLKSLLLPNQVSKMTMWSLQQDDDFYDEKTNQKTFGGGIWNMLCEELELSAEQKRGLIDMRHGIRKQRRNIAECIRILKELGSRVDTNFSHMASQMENVMGLITPAQQAKFLLWVEKNQACMHMLNNIWNTQHEELSTDDEMLSTSSRSISGGSTTPPPAAKTTVSASDMAKALMQNNKGFSLDKKETSSKVESPTK</sequence>
<feature type="region of interest" description="Disordered" evidence="1">
    <location>
        <begin position="64"/>
        <end position="114"/>
    </location>
</feature>
<dbReference type="EMBL" id="HBIN01015693">
    <property type="protein sequence ID" value="CAE0441791.1"/>
    <property type="molecule type" value="Transcribed_RNA"/>
</dbReference>
<dbReference type="InterPro" id="IPR046347">
    <property type="entry name" value="bZIP_sf"/>
</dbReference>
<protein>
    <recommendedName>
        <fullName evidence="2">BZIP domain-containing protein</fullName>
    </recommendedName>
</protein>
<dbReference type="SMART" id="SM00338">
    <property type="entry name" value="BRLZ"/>
    <property type="match status" value="1"/>
</dbReference>
<dbReference type="Gene3D" id="1.20.5.170">
    <property type="match status" value="1"/>
</dbReference>
<dbReference type="AlphaFoldDB" id="A0A7S3PJY7"/>
<name>A0A7S3PJY7_9STRA</name>
<dbReference type="GO" id="GO:0003700">
    <property type="term" value="F:DNA-binding transcription factor activity"/>
    <property type="evidence" value="ECO:0007669"/>
    <property type="project" value="InterPro"/>
</dbReference>
<feature type="domain" description="BZIP" evidence="2">
    <location>
        <begin position="102"/>
        <end position="150"/>
    </location>
</feature>
<evidence type="ECO:0000313" key="3">
    <source>
        <dbReference type="EMBL" id="CAE0441791.1"/>
    </source>
</evidence>
<evidence type="ECO:0000259" key="2">
    <source>
        <dbReference type="PROSITE" id="PS50217"/>
    </source>
</evidence>